<feature type="non-terminal residue" evidence="2">
    <location>
        <position position="1"/>
    </location>
</feature>
<dbReference type="Proteomes" id="UP001228403">
    <property type="component" value="Unassembled WGS sequence"/>
</dbReference>
<feature type="compositionally biased region" description="Basic and acidic residues" evidence="1">
    <location>
        <begin position="14"/>
        <end position="27"/>
    </location>
</feature>
<name>A0ABT7U5N6_9BACE</name>
<evidence type="ECO:0000313" key="3">
    <source>
        <dbReference type="Proteomes" id="UP001228403"/>
    </source>
</evidence>
<evidence type="ECO:0000313" key="2">
    <source>
        <dbReference type="EMBL" id="MDM8145841.1"/>
    </source>
</evidence>
<comment type="caution">
    <text evidence="2">The sequence shown here is derived from an EMBL/GenBank/DDBJ whole genome shotgun (WGS) entry which is preliminary data.</text>
</comment>
<keyword evidence="3" id="KW-1185">Reference proteome</keyword>
<protein>
    <recommendedName>
        <fullName evidence="4">Mobilization protein</fullName>
    </recommendedName>
</protein>
<reference evidence="2 3" key="1">
    <citation type="submission" date="2023-06" db="EMBL/GenBank/DDBJ databases">
        <authorList>
            <person name="Zeman M."/>
            <person name="Kubasova T."/>
            <person name="Jahodarova E."/>
            <person name="Nykrynova M."/>
            <person name="Rychlik I."/>
        </authorList>
    </citation>
    <scope>NUCLEOTIDE SEQUENCE [LARGE SCALE GENOMIC DNA]</scope>
    <source>
        <strain evidence="2 3">ET4</strain>
    </source>
</reference>
<organism evidence="2 3">
    <name type="scientific">Bacteroides eggerthii</name>
    <dbReference type="NCBI Taxonomy" id="28111"/>
    <lineage>
        <taxon>Bacteria</taxon>
        <taxon>Pseudomonadati</taxon>
        <taxon>Bacteroidota</taxon>
        <taxon>Bacteroidia</taxon>
        <taxon>Bacteroidales</taxon>
        <taxon>Bacteroidaceae</taxon>
        <taxon>Bacteroides</taxon>
    </lineage>
</organism>
<gene>
    <name evidence="2" type="ORF">QUW02_07900</name>
</gene>
<reference evidence="3" key="2">
    <citation type="submission" date="2023-07" db="EMBL/GenBank/DDBJ databases">
        <title>Identification and characterization of horizontal gene transfer across gut microbiota members of farm animals based on homology search.</title>
        <authorList>
            <person name="Schwarzerova J."/>
            <person name="Nykrynova M."/>
            <person name="Jureckova K."/>
            <person name="Cejkova D."/>
            <person name="Rychlik I."/>
        </authorList>
    </citation>
    <scope>NUCLEOTIDE SEQUENCE [LARGE SCALE GENOMIC DNA]</scope>
    <source>
        <strain evidence="3">ET4</strain>
    </source>
</reference>
<sequence>KDEKKFRKVSNETGTHREKPQKADKTHPHTRPINRAEKTNRQAFRNRLTAAMQNFIGTKPKFGTDKTLIP</sequence>
<accession>A0ABT7U5N6</accession>
<evidence type="ECO:0000256" key="1">
    <source>
        <dbReference type="SAM" id="MobiDB-lite"/>
    </source>
</evidence>
<feature type="region of interest" description="Disordered" evidence="1">
    <location>
        <begin position="1"/>
        <end position="41"/>
    </location>
</feature>
<evidence type="ECO:0008006" key="4">
    <source>
        <dbReference type="Google" id="ProtNLM"/>
    </source>
</evidence>
<proteinExistence type="predicted"/>
<dbReference type="EMBL" id="JAUDCF010000015">
    <property type="protein sequence ID" value="MDM8145841.1"/>
    <property type="molecule type" value="Genomic_DNA"/>
</dbReference>